<dbReference type="PANTHER" id="PTHR37299:SF1">
    <property type="entry name" value="STAGE 0 SPORULATION PROTEIN A HOMOLOG"/>
    <property type="match status" value="1"/>
</dbReference>
<dbReference type="InterPro" id="IPR007492">
    <property type="entry name" value="LytTR_DNA-bd_dom"/>
</dbReference>
<evidence type="ECO:0000259" key="3">
    <source>
        <dbReference type="PROSITE" id="PS50930"/>
    </source>
</evidence>
<dbReference type="Pfam" id="PF00072">
    <property type="entry name" value="Response_reg"/>
    <property type="match status" value="1"/>
</dbReference>
<dbReference type="InterPro" id="IPR001789">
    <property type="entry name" value="Sig_transdc_resp-reg_receiver"/>
</dbReference>
<dbReference type="PROSITE" id="PS50110">
    <property type="entry name" value="RESPONSE_REGULATORY"/>
    <property type="match status" value="1"/>
</dbReference>
<dbReference type="GO" id="GO:0003677">
    <property type="term" value="F:DNA binding"/>
    <property type="evidence" value="ECO:0007669"/>
    <property type="project" value="UniProtKB-KW"/>
</dbReference>
<keyword evidence="4" id="KW-0238">DNA-binding</keyword>
<evidence type="ECO:0000256" key="1">
    <source>
        <dbReference type="PROSITE-ProRule" id="PRU00169"/>
    </source>
</evidence>
<accession>A0A920D073</accession>
<dbReference type="Proteomes" id="UP000683139">
    <property type="component" value="Unassembled WGS sequence"/>
</dbReference>
<evidence type="ECO:0000313" key="5">
    <source>
        <dbReference type="Proteomes" id="UP000683139"/>
    </source>
</evidence>
<reference evidence="4" key="1">
    <citation type="submission" date="2021-03" db="EMBL/GenBank/DDBJ databases">
        <title>Antimicrobial resistance genes in bacteria isolated from Japanese honey, and their potential for conferring macrolide and lincosamide resistance in the American foulbrood pathogen Paenibacillus larvae.</title>
        <authorList>
            <person name="Okamoto M."/>
            <person name="Kumagai M."/>
            <person name="Kanamori H."/>
            <person name="Takamatsu D."/>
        </authorList>
    </citation>
    <scope>NUCLEOTIDE SEQUENCE</scope>
    <source>
        <strain evidence="4">J40TS1</strain>
    </source>
</reference>
<dbReference type="PROSITE" id="PS50930">
    <property type="entry name" value="HTH_LYTTR"/>
    <property type="match status" value="1"/>
</dbReference>
<gene>
    <name evidence="4" type="ORF">J40TS1_49070</name>
</gene>
<dbReference type="InterPro" id="IPR046947">
    <property type="entry name" value="LytR-like"/>
</dbReference>
<dbReference type="Pfam" id="PF04397">
    <property type="entry name" value="LytTR"/>
    <property type="match status" value="1"/>
</dbReference>
<sequence>MIRIAIVEDEAHYKDQLVEFLKKFEQELGEHIEITTYVDGDEFVEDYKAQFDIILMDVQMRFMDGMSAAEEIRKMDSEVVIMFITNMAQYAIKGYAVDALDYILKPISYFQFSQRLNRAIERMKRREEHYITIKVKGGVKRFQISDIYYIESQGHKLIFATKLGEIETSGTMKELEEQLAGYHFFRGNKGYFINLEHVEGMNDIFAIVKGKELLISRPKRKAFMEALSTYWGEVIK</sequence>
<dbReference type="AlphaFoldDB" id="A0A920D073"/>
<dbReference type="Gene3D" id="2.40.50.1020">
    <property type="entry name" value="LytTr DNA-binding domain"/>
    <property type="match status" value="1"/>
</dbReference>
<dbReference type="SUPFAM" id="SSF52172">
    <property type="entry name" value="CheY-like"/>
    <property type="match status" value="1"/>
</dbReference>
<dbReference type="RefSeq" id="WP_213519915.1">
    <property type="nucleotide sequence ID" value="NZ_BOSE01000013.1"/>
</dbReference>
<dbReference type="Gene3D" id="3.40.50.2300">
    <property type="match status" value="1"/>
</dbReference>
<dbReference type="EMBL" id="BOSE01000013">
    <property type="protein sequence ID" value="GIP19265.1"/>
    <property type="molecule type" value="Genomic_DNA"/>
</dbReference>
<feature type="domain" description="Response regulatory" evidence="2">
    <location>
        <begin position="3"/>
        <end position="120"/>
    </location>
</feature>
<evidence type="ECO:0000313" key="4">
    <source>
        <dbReference type="EMBL" id="GIP19265.1"/>
    </source>
</evidence>
<protein>
    <submittedName>
        <fullName evidence="4">DNA-binding response regulator</fullName>
    </submittedName>
</protein>
<feature type="modified residue" description="4-aspartylphosphate" evidence="1">
    <location>
        <position position="57"/>
    </location>
</feature>
<proteinExistence type="predicted"/>
<comment type="caution">
    <text evidence="4">The sequence shown here is derived from an EMBL/GenBank/DDBJ whole genome shotgun (WGS) entry which is preliminary data.</text>
</comment>
<dbReference type="SMART" id="SM00850">
    <property type="entry name" value="LytTR"/>
    <property type="match status" value="1"/>
</dbReference>
<dbReference type="GO" id="GO:0000156">
    <property type="term" value="F:phosphorelay response regulator activity"/>
    <property type="evidence" value="ECO:0007669"/>
    <property type="project" value="InterPro"/>
</dbReference>
<dbReference type="InterPro" id="IPR011006">
    <property type="entry name" value="CheY-like_superfamily"/>
</dbReference>
<keyword evidence="5" id="KW-1185">Reference proteome</keyword>
<dbReference type="SMART" id="SM00448">
    <property type="entry name" value="REC"/>
    <property type="match status" value="1"/>
</dbReference>
<keyword evidence="1" id="KW-0597">Phosphoprotein</keyword>
<name>A0A920D073_9BACL</name>
<evidence type="ECO:0000259" key="2">
    <source>
        <dbReference type="PROSITE" id="PS50110"/>
    </source>
</evidence>
<feature type="domain" description="HTH LytTR-type" evidence="3">
    <location>
        <begin position="131"/>
        <end position="229"/>
    </location>
</feature>
<dbReference type="PANTHER" id="PTHR37299">
    <property type="entry name" value="TRANSCRIPTIONAL REGULATOR-RELATED"/>
    <property type="match status" value="1"/>
</dbReference>
<organism evidence="4 5">
    <name type="scientific">Paenibacillus montaniterrae</name>
    <dbReference type="NCBI Taxonomy" id="429341"/>
    <lineage>
        <taxon>Bacteria</taxon>
        <taxon>Bacillati</taxon>
        <taxon>Bacillota</taxon>
        <taxon>Bacilli</taxon>
        <taxon>Bacillales</taxon>
        <taxon>Paenibacillaceae</taxon>
        <taxon>Paenibacillus</taxon>
    </lineage>
</organism>